<accession>A0A401YHK7</accession>
<dbReference type="AlphaFoldDB" id="A0A401YHK7"/>
<evidence type="ECO:0000313" key="1">
    <source>
        <dbReference type="EMBL" id="GCD94073.1"/>
    </source>
</evidence>
<name>A0A401YHK7_9ACTN</name>
<proteinExistence type="predicted"/>
<dbReference type="RefSeq" id="WP_126636299.1">
    <property type="nucleotide sequence ID" value="NZ_BIFH01000015.1"/>
</dbReference>
<sequence length="115" mass="12333">MTRATLRLSVDQAVSGMKEAIADGLYLGMEYALSESRKVVPLDEATLERSGVASVDPGTLTGAVSYSTPYAVRQHEDLTAHHLPGRTAKYLEDPFAAAGDQIMALVAAKVRQVTR</sequence>
<gene>
    <name evidence="1" type="ORF">EHYA_01729</name>
</gene>
<comment type="caution">
    <text evidence="1">The sequence shown here is derived from an EMBL/GenBank/DDBJ whole genome shotgun (WGS) entry which is preliminary data.</text>
</comment>
<dbReference type="OrthoDB" id="1954318at2"/>
<reference evidence="1 2" key="1">
    <citation type="submission" date="2018-12" db="EMBL/GenBank/DDBJ databases">
        <title>Draft genome sequence of Embleya hyalina NBRC 13850T.</title>
        <authorList>
            <person name="Komaki H."/>
            <person name="Hosoyama A."/>
            <person name="Kimura A."/>
            <person name="Ichikawa N."/>
            <person name="Tamura T."/>
        </authorList>
    </citation>
    <scope>NUCLEOTIDE SEQUENCE [LARGE SCALE GENOMIC DNA]</scope>
    <source>
        <strain evidence="1 2">NBRC 13850</strain>
    </source>
</reference>
<dbReference type="Proteomes" id="UP000286931">
    <property type="component" value="Unassembled WGS sequence"/>
</dbReference>
<protein>
    <recommendedName>
        <fullName evidence="3">HK97 gp10 family phage protein</fullName>
    </recommendedName>
</protein>
<keyword evidence="2" id="KW-1185">Reference proteome</keyword>
<evidence type="ECO:0008006" key="3">
    <source>
        <dbReference type="Google" id="ProtNLM"/>
    </source>
</evidence>
<evidence type="ECO:0000313" key="2">
    <source>
        <dbReference type="Proteomes" id="UP000286931"/>
    </source>
</evidence>
<organism evidence="1 2">
    <name type="scientific">Embleya hyalina</name>
    <dbReference type="NCBI Taxonomy" id="516124"/>
    <lineage>
        <taxon>Bacteria</taxon>
        <taxon>Bacillati</taxon>
        <taxon>Actinomycetota</taxon>
        <taxon>Actinomycetes</taxon>
        <taxon>Kitasatosporales</taxon>
        <taxon>Streptomycetaceae</taxon>
        <taxon>Embleya</taxon>
    </lineage>
</organism>
<dbReference type="EMBL" id="BIFH01000015">
    <property type="protein sequence ID" value="GCD94073.1"/>
    <property type="molecule type" value="Genomic_DNA"/>
</dbReference>